<proteinExistence type="predicted"/>
<feature type="transmembrane region" description="Helical" evidence="1">
    <location>
        <begin position="94"/>
        <end position="113"/>
    </location>
</feature>
<name>A0A9P4U4F0_9PEZI</name>
<organism evidence="2 3">
    <name type="scientific">Tothia fuscella</name>
    <dbReference type="NCBI Taxonomy" id="1048955"/>
    <lineage>
        <taxon>Eukaryota</taxon>
        <taxon>Fungi</taxon>
        <taxon>Dikarya</taxon>
        <taxon>Ascomycota</taxon>
        <taxon>Pezizomycotina</taxon>
        <taxon>Dothideomycetes</taxon>
        <taxon>Pleosporomycetidae</taxon>
        <taxon>Venturiales</taxon>
        <taxon>Cylindrosympodiaceae</taxon>
        <taxon>Tothia</taxon>
    </lineage>
</organism>
<keyword evidence="1" id="KW-0812">Transmembrane</keyword>
<evidence type="ECO:0000313" key="3">
    <source>
        <dbReference type="Proteomes" id="UP000800235"/>
    </source>
</evidence>
<protein>
    <submittedName>
        <fullName evidence="2">Uncharacterized protein</fullName>
    </submittedName>
</protein>
<keyword evidence="1" id="KW-1133">Transmembrane helix</keyword>
<accession>A0A9P4U4F0</accession>
<keyword evidence="3" id="KW-1185">Reference proteome</keyword>
<dbReference type="AlphaFoldDB" id="A0A9P4U4F0"/>
<dbReference type="EMBL" id="MU007010">
    <property type="protein sequence ID" value="KAF2436596.1"/>
    <property type="molecule type" value="Genomic_DNA"/>
</dbReference>
<evidence type="ECO:0000313" key="2">
    <source>
        <dbReference type="EMBL" id="KAF2436596.1"/>
    </source>
</evidence>
<gene>
    <name evidence="2" type="ORF">EJ08DRAFT_644923</name>
</gene>
<comment type="caution">
    <text evidence="2">The sequence shown here is derived from an EMBL/GenBank/DDBJ whole genome shotgun (WGS) entry which is preliminary data.</text>
</comment>
<sequence>MSSEDWLRRGVAAMRRGFSVYSSYGLPIYRSTENALRLKCNHYRGVIIGDRSTTCKNCIRDDLTSQTCDDGRCIRFDDFVASEKQLRKASSCKFVVFGILTIVWSSLSISLVVKPCTLRHRLVYAAIVYAIPTRRVRLRSRCKCHYQFSSFTLA</sequence>
<evidence type="ECO:0000256" key="1">
    <source>
        <dbReference type="SAM" id="Phobius"/>
    </source>
</evidence>
<keyword evidence="1" id="KW-0472">Membrane</keyword>
<reference evidence="2" key="1">
    <citation type="journal article" date="2020" name="Stud. Mycol.">
        <title>101 Dothideomycetes genomes: a test case for predicting lifestyles and emergence of pathogens.</title>
        <authorList>
            <person name="Haridas S."/>
            <person name="Albert R."/>
            <person name="Binder M."/>
            <person name="Bloem J."/>
            <person name="Labutti K."/>
            <person name="Salamov A."/>
            <person name="Andreopoulos B."/>
            <person name="Baker S."/>
            <person name="Barry K."/>
            <person name="Bills G."/>
            <person name="Bluhm B."/>
            <person name="Cannon C."/>
            <person name="Castanera R."/>
            <person name="Culley D."/>
            <person name="Daum C."/>
            <person name="Ezra D."/>
            <person name="Gonzalez J."/>
            <person name="Henrissat B."/>
            <person name="Kuo A."/>
            <person name="Liang C."/>
            <person name="Lipzen A."/>
            <person name="Lutzoni F."/>
            <person name="Magnuson J."/>
            <person name="Mondo S."/>
            <person name="Nolan M."/>
            <person name="Ohm R."/>
            <person name="Pangilinan J."/>
            <person name="Park H.-J."/>
            <person name="Ramirez L."/>
            <person name="Alfaro M."/>
            <person name="Sun H."/>
            <person name="Tritt A."/>
            <person name="Yoshinaga Y."/>
            <person name="Zwiers L.-H."/>
            <person name="Turgeon B."/>
            <person name="Goodwin S."/>
            <person name="Spatafora J."/>
            <person name="Crous P."/>
            <person name="Grigoriev I."/>
        </authorList>
    </citation>
    <scope>NUCLEOTIDE SEQUENCE</scope>
    <source>
        <strain evidence="2">CBS 130266</strain>
    </source>
</reference>
<dbReference type="Proteomes" id="UP000800235">
    <property type="component" value="Unassembled WGS sequence"/>
</dbReference>